<protein>
    <submittedName>
        <fullName evidence="1">Uncharacterized protein</fullName>
    </submittedName>
</protein>
<dbReference type="InterPro" id="IPR009003">
    <property type="entry name" value="Peptidase_S1_PA"/>
</dbReference>
<proteinExistence type="predicted"/>
<keyword evidence="2" id="KW-1185">Reference proteome</keyword>
<reference evidence="1" key="1">
    <citation type="submission" date="2022-07" db="EMBL/GenBank/DDBJ databases">
        <title>Fungi with potential for degradation of polypropylene.</title>
        <authorList>
            <person name="Gostincar C."/>
        </authorList>
    </citation>
    <scope>NUCLEOTIDE SEQUENCE</scope>
    <source>
        <strain evidence="1">EXF-13287</strain>
    </source>
</reference>
<accession>A0AA38R5W8</accession>
<gene>
    <name evidence="1" type="ORF">NKR19_g8377</name>
</gene>
<dbReference type="AlphaFoldDB" id="A0AA38R5W8"/>
<dbReference type="SUPFAM" id="SSF50494">
    <property type="entry name" value="Trypsin-like serine proteases"/>
    <property type="match status" value="1"/>
</dbReference>
<evidence type="ECO:0000313" key="2">
    <source>
        <dbReference type="Proteomes" id="UP001174691"/>
    </source>
</evidence>
<dbReference type="Proteomes" id="UP001174691">
    <property type="component" value="Unassembled WGS sequence"/>
</dbReference>
<sequence>MDLIMPLENDGFLAHRGAFPAPTVATPYPAINTLRRCIHLLGNEELHNVLGALLDCADNEHTFRGELRRAVSQITKDELTSARAYRISYEGSPAELSLLVTVKSGSMTKIQAVHLIEELSAVLERHDGRLAGIVIEVAEHIITPGAGGKLSDEVKSMSSTERVAPGDSSQSVICHAERDSMPWWSNAKNVIERDQKNTRRVDYAEAQKQLCTTSQPTIGTLHASTGLRTSPDSEVLDGAFAKLDKARCHVKELTNANATIGDNGGPLRIIEVKGRVLVAKCPESGLFADYGDSGSPVVNGHAEVVGLITAVGRGSVVGGLVYISPIGPLIDSLKVILQRGPKDECILGSVKAASRH</sequence>
<comment type="caution">
    <text evidence="1">The sequence shown here is derived from an EMBL/GenBank/DDBJ whole genome shotgun (WGS) entry which is preliminary data.</text>
</comment>
<name>A0AA38R5W8_9PEZI</name>
<dbReference type="EMBL" id="JANBVN010000167">
    <property type="protein sequence ID" value="KAJ9136979.1"/>
    <property type="molecule type" value="Genomic_DNA"/>
</dbReference>
<organism evidence="1 2">
    <name type="scientific">Coniochaeta hoffmannii</name>
    <dbReference type="NCBI Taxonomy" id="91930"/>
    <lineage>
        <taxon>Eukaryota</taxon>
        <taxon>Fungi</taxon>
        <taxon>Dikarya</taxon>
        <taxon>Ascomycota</taxon>
        <taxon>Pezizomycotina</taxon>
        <taxon>Sordariomycetes</taxon>
        <taxon>Sordariomycetidae</taxon>
        <taxon>Coniochaetales</taxon>
        <taxon>Coniochaetaceae</taxon>
        <taxon>Coniochaeta</taxon>
    </lineage>
</organism>
<evidence type="ECO:0000313" key="1">
    <source>
        <dbReference type="EMBL" id="KAJ9136979.1"/>
    </source>
</evidence>